<accession>A0A3P7NSR2</accession>
<dbReference type="Proteomes" id="UP000281553">
    <property type="component" value="Unassembled WGS sequence"/>
</dbReference>
<dbReference type="Pfam" id="PF21381">
    <property type="entry name" value="MCLN_ECD"/>
    <property type="match status" value="1"/>
</dbReference>
<proteinExistence type="predicted"/>
<dbReference type="InterPro" id="IPR049134">
    <property type="entry name" value="MCLN_ECD"/>
</dbReference>
<sequence length="178" mass="20175">MLTQFVKLITITAQVSSDPFRFASQPPSYFSTHFADPACVVGLILFGSLNSTRVSYGERAVIAFNHLYLIDWDPQYETLPYPPSTGIYSVYTRDRFYEGIGFAVKQFNLTEEITISGYSFADRNRTVQFCLNQVVPGGVQRDGYSTDNCSKSKSPLPQRQHIGHGMLFPLFYREIINT</sequence>
<evidence type="ECO:0000313" key="2">
    <source>
        <dbReference type="EMBL" id="VDN12039.1"/>
    </source>
</evidence>
<protein>
    <recommendedName>
        <fullName evidence="1">Mucolipin extracytosolic domain-containing protein</fullName>
    </recommendedName>
</protein>
<reference evidence="2 3" key="1">
    <citation type="submission" date="2018-11" db="EMBL/GenBank/DDBJ databases">
        <authorList>
            <consortium name="Pathogen Informatics"/>
        </authorList>
    </citation>
    <scope>NUCLEOTIDE SEQUENCE [LARGE SCALE GENOMIC DNA]</scope>
</reference>
<gene>
    <name evidence="2" type="ORF">DILT_LOCUS7870</name>
</gene>
<dbReference type="OrthoDB" id="263481at2759"/>
<evidence type="ECO:0000259" key="1">
    <source>
        <dbReference type="Pfam" id="PF21381"/>
    </source>
</evidence>
<organism evidence="2 3">
    <name type="scientific">Dibothriocephalus latus</name>
    <name type="common">Fish tapeworm</name>
    <name type="synonym">Diphyllobothrium latum</name>
    <dbReference type="NCBI Taxonomy" id="60516"/>
    <lineage>
        <taxon>Eukaryota</taxon>
        <taxon>Metazoa</taxon>
        <taxon>Spiralia</taxon>
        <taxon>Lophotrochozoa</taxon>
        <taxon>Platyhelminthes</taxon>
        <taxon>Cestoda</taxon>
        <taxon>Eucestoda</taxon>
        <taxon>Diphyllobothriidea</taxon>
        <taxon>Diphyllobothriidae</taxon>
        <taxon>Dibothriocephalus</taxon>
    </lineage>
</organism>
<evidence type="ECO:0000313" key="3">
    <source>
        <dbReference type="Proteomes" id="UP000281553"/>
    </source>
</evidence>
<keyword evidence="3" id="KW-1185">Reference proteome</keyword>
<dbReference type="EMBL" id="UYRU01052847">
    <property type="protein sequence ID" value="VDN12039.1"/>
    <property type="molecule type" value="Genomic_DNA"/>
</dbReference>
<dbReference type="AlphaFoldDB" id="A0A3P7NSR2"/>
<feature type="domain" description="Mucolipin extracytosolic" evidence="1">
    <location>
        <begin position="54"/>
        <end position="126"/>
    </location>
</feature>
<name>A0A3P7NSR2_DIBLA</name>